<protein>
    <submittedName>
        <fullName evidence="7">ATP-binding cassette domain-containing protein</fullName>
    </submittedName>
</protein>
<dbReference type="PANTHER" id="PTHR43820:SF4">
    <property type="entry name" value="HIGH-AFFINITY BRANCHED-CHAIN AMINO ACID TRANSPORT ATP-BINDING PROTEIN LIVF"/>
    <property type="match status" value="1"/>
</dbReference>
<evidence type="ECO:0000256" key="4">
    <source>
        <dbReference type="ARBA" id="ARBA00022840"/>
    </source>
</evidence>
<reference evidence="7" key="1">
    <citation type="journal article" date="2020" name="mSystems">
        <title>Genome- and Community-Level Interaction Insights into Carbon Utilization and Element Cycling Functions of Hydrothermarchaeota in Hydrothermal Sediment.</title>
        <authorList>
            <person name="Zhou Z."/>
            <person name="Liu Y."/>
            <person name="Xu W."/>
            <person name="Pan J."/>
            <person name="Luo Z.H."/>
            <person name="Li M."/>
        </authorList>
    </citation>
    <scope>NUCLEOTIDE SEQUENCE [LARGE SCALE GENOMIC DNA]</scope>
    <source>
        <strain evidence="7">SpSt-26</strain>
    </source>
</reference>
<dbReference type="InterPro" id="IPR003439">
    <property type="entry name" value="ABC_transporter-like_ATP-bd"/>
</dbReference>
<organism evidence="7">
    <name type="scientific">Archaeoglobus fulgidus</name>
    <dbReference type="NCBI Taxonomy" id="2234"/>
    <lineage>
        <taxon>Archaea</taxon>
        <taxon>Methanobacteriati</taxon>
        <taxon>Methanobacteriota</taxon>
        <taxon>Archaeoglobi</taxon>
        <taxon>Archaeoglobales</taxon>
        <taxon>Archaeoglobaceae</taxon>
        <taxon>Archaeoglobus</taxon>
    </lineage>
</organism>
<dbReference type="PROSITE" id="PS00211">
    <property type="entry name" value="ABC_TRANSPORTER_1"/>
    <property type="match status" value="1"/>
</dbReference>
<comment type="caution">
    <text evidence="7">The sequence shown here is derived from an EMBL/GenBank/DDBJ whole genome shotgun (WGS) entry which is preliminary data.</text>
</comment>
<proteinExistence type="inferred from homology"/>
<dbReference type="EMBL" id="DSLA01000037">
    <property type="protein sequence ID" value="HEH35007.1"/>
    <property type="molecule type" value="Genomic_DNA"/>
</dbReference>
<dbReference type="GO" id="GO:0005524">
    <property type="term" value="F:ATP binding"/>
    <property type="evidence" value="ECO:0007669"/>
    <property type="project" value="UniProtKB-KW"/>
</dbReference>
<dbReference type="GO" id="GO:0015807">
    <property type="term" value="P:L-amino acid transport"/>
    <property type="evidence" value="ECO:0007669"/>
    <property type="project" value="TreeGrafter"/>
</dbReference>
<evidence type="ECO:0000256" key="5">
    <source>
        <dbReference type="ARBA" id="ARBA00022970"/>
    </source>
</evidence>
<dbReference type="PROSITE" id="PS50893">
    <property type="entry name" value="ABC_TRANSPORTER_2"/>
    <property type="match status" value="1"/>
</dbReference>
<dbReference type="Gene3D" id="3.40.50.300">
    <property type="entry name" value="P-loop containing nucleotide triphosphate hydrolases"/>
    <property type="match status" value="1"/>
</dbReference>
<sequence>MVRLLEVLELSLILNSKKILDSISLSFDRGINLIAGPNGSGKTTLLRILVGLLKPSSGRILLDGLDITLKRAHERVKLGIIMAPERMKLPLSLTVDENLRFCDRDKAYEYFPELKKISGKKAKDLSGGERQMVILARAFAASSKYLLLDEPFQGLHEKIKERVLELLEEEKRKKGILVVTHDELEKVFSISDSIYILVNGKILYAGEKKGGEKILRKFFI</sequence>
<dbReference type="GO" id="GO:0015658">
    <property type="term" value="F:branched-chain amino acid transmembrane transporter activity"/>
    <property type="evidence" value="ECO:0007669"/>
    <property type="project" value="TreeGrafter"/>
</dbReference>
<evidence type="ECO:0000313" key="7">
    <source>
        <dbReference type="EMBL" id="HEH35007.1"/>
    </source>
</evidence>
<dbReference type="InterPro" id="IPR027417">
    <property type="entry name" value="P-loop_NTPase"/>
</dbReference>
<keyword evidence="5" id="KW-0029">Amino-acid transport</keyword>
<evidence type="ECO:0000256" key="2">
    <source>
        <dbReference type="ARBA" id="ARBA00022448"/>
    </source>
</evidence>
<dbReference type="AlphaFoldDB" id="A0A7J2THG8"/>
<dbReference type="GO" id="GO:0016887">
    <property type="term" value="F:ATP hydrolysis activity"/>
    <property type="evidence" value="ECO:0007669"/>
    <property type="project" value="InterPro"/>
</dbReference>
<comment type="similarity">
    <text evidence="1">Belongs to the ABC transporter superfamily.</text>
</comment>
<dbReference type="InterPro" id="IPR052156">
    <property type="entry name" value="BCAA_Transport_ATP-bd_LivF"/>
</dbReference>
<gene>
    <name evidence="7" type="ORF">ENP88_02390</name>
</gene>
<keyword evidence="4 7" id="KW-0067">ATP-binding</keyword>
<dbReference type="InterPro" id="IPR017871">
    <property type="entry name" value="ABC_transporter-like_CS"/>
</dbReference>
<evidence type="ECO:0000256" key="1">
    <source>
        <dbReference type="ARBA" id="ARBA00005417"/>
    </source>
</evidence>
<dbReference type="SMART" id="SM00382">
    <property type="entry name" value="AAA"/>
    <property type="match status" value="1"/>
</dbReference>
<keyword evidence="3" id="KW-0547">Nucleotide-binding</keyword>
<keyword evidence="2" id="KW-0813">Transport</keyword>
<dbReference type="Pfam" id="PF00005">
    <property type="entry name" value="ABC_tran"/>
    <property type="match status" value="1"/>
</dbReference>
<dbReference type="SUPFAM" id="SSF52540">
    <property type="entry name" value="P-loop containing nucleoside triphosphate hydrolases"/>
    <property type="match status" value="1"/>
</dbReference>
<dbReference type="PANTHER" id="PTHR43820">
    <property type="entry name" value="HIGH-AFFINITY BRANCHED-CHAIN AMINO ACID TRANSPORT ATP-BINDING PROTEIN LIVF"/>
    <property type="match status" value="1"/>
</dbReference>
<accession>A0A7J2THG8</accession>
<name>A0A7J2THG8_ARCFL</name>
<evidence type="ECO:0000256" key="3">
    <source>
        <dbReference type="ARBA" id="ARBA00022741"/>
    </source>
</evidence>
<dbReference type="InterPro" id="IPR003593">
    <property type="entry name" value="AAA+_ATPase"/>
</dbReference>
<evidence type="ECO:0000259" key="6">
    <source>
        <dbReference type="PROSITE" id="PS50893"/>
    </source>
</evidence>
<feature type="domain" description="ABC transporter" evidence="6">
    <location>
        <begin position="2"/>
        <end position="218"/>
    </location>
</feature>